<dbReference type="PROSITE" id="PS51755">
    <property type="entry name" value="OMPR_PHOB"/>
    <property type="match status" value="1"/>
</dbReference>
<evidence type="ECO:0000256" key="6">
    <source>
        <dbReference type="PROSITE-ProRule" id="PRU00169"/>
    </source>
</evidence>
<dbReference type="GO" id="GO:0000156">
    <property type="term" value="F:phosphorelay response regulator activity"/>
    <property type="evidence" value="ECO:0007669"/>
    <property type="project" value="TreeGrafter"/>
</dbReference>
<keyword evidence="11" id="KW-1185">Reference proteome</keyword>
<dbReference type="SMART" id="SM00862">
    <property type="entry name" value="Trans_reg_C"/>
    <property type="match status" value="1"/>
</dbReference>
<gene>
    <name evidence="10" type="ordered locus">Plut_1025</name>
</gene>
<feature type="domain" description="OmpR/PhoB-type" evidence="9">
    <location>
        <begin position="134"/>
        <end position="234"/>
    </location>
</feature>
<dbReference type="AlphaFoldDB" id="Q3B444"/>
<dbReference type="InterPro" id="IPR011006">
    <property type="entry name" value="CheY-like_superfamily"/>
</dbReference>
<dbReference type="GO" id="GO:0000976">
    <property type="term" value="F:transcription cis-regulatory region binding"/>
    <property type="evidence" value="ECO:0007669"/>
    <property type="project" value="TreeGrafter"/>
</dbReference>
<dbReference type="PROSITE" id="PS50110">
    <property type="entry name" value="RESPONSE_REGULATORY"/>
    <property type="match status" value="1"/>
</dbReference>
<dbReference type="STRING" id="319225.Plut_1025"/>
<evidence type="ECO:0000256" key="1">
    <source>
        <dbReference type="ARBA" id="ARBA00022553"/>
    </source>
</evidence>
<evidence type="ECO:0000313" key="11">
    <source>
        <dbReference type="Proteomes" id="UP000002709"/>
    </source>
</evidence>
<dbReference type="HOGENOM" id="CLU_000445_30_4_10"/>
<dbReference type="Pfam" id="PF00486">
    <property type="entry name" value="Trans_reg_C"/>
    <property type="match status" value="1"/>
</dbReference>
<dbReference type="SUPFAM" id="SSF52172">
    <property type="entry name" value="CheY-like"/>
    <property type="match status" value="1"/>
</dbReference>
<dbReference type="OrthoDB" id="9784252at2"/>
<protein>
    <submittedName>
        <fullName evidence="10">Two component transcriptional regulator, winged helix family</fullName>
    </submittedName>
</protein>
<dbReference type="SMART" id="SM00448">
    <property type="entry name" value="REC"/>
    <property type="match status" value="1"/>
</dbReference>
<dbReference type="InterPro" id="IPR001789">
    <property type="entry name" value="Sig_transdc_resp-reg_receiver"/>
</dbReference>
<evidence type="ECO:0000259" key="8">
    <source>
        <dbReference type="PROSITE" id="PS50110"/>
    </source>
</evidence>
<evidence type="ECO:0000313" key="10">
    <source>
        <dbReference type="EMBL" id="ABB23887.1"/>
    </source>
</evidence>
<dbReference type="GO" id="GO:0006355">
    <property type="term" value="P:regulation of DNA-templated transcription"/>
    <property type="evidence" value="ECO:0007669"/>
    <property type="project" value="InterPro"/>
</dbReference>
<reference evidence="11" key="1">
    <citation type="submission" date="2005-08" db="EMBL/GenBank/DDBJ databases">
        <title>Complete sequence of Pelodictyon luteolum DSM 273.</title>
        <authorList>
            <consortium name="US DOE Joint Genome Institute"/>
            <person name="Copeland A."/>
            <person name="Lucas S."/>
            <person name="Lapidus A."/>
            <person name="Barry K."/>
            <person name="Detter J.C."/>
            <person name="Glavina T."/>
            <person name="Hammon N."/>
            <person name="Israni S."/>
            <person name="Pitluck S."/>
            <person name="Bryant D."/>
            <person name="Schmutz J."/>
            <person name="Larimer F."/>
            <person name="Land M."/>
            <person name="Kyrpides N."/>
            <person name="Ivanova N."/>
            <person name="Richardson P."/>
        </authorList>
    </citation>
    <scope>NUCLEOTIDE SEQUENCE [LARGE SCALE GENOMIC DNA]</scope>
    <source>
        <strain evidence="11">DSM 273 / BCRC 81028 / 2530</strain>
    </source>
</reference>
<evidence type="ECO:0000256" key="2">
    <source>
        <dbReference type="ARBA" id="ARBA00023012"/>
    </source>
</evidence>
<feature type="modified residue" description="4-aspartylphosphate" evidence="6">
    <location>
        <position position="59"/>
    </location>
</feature>
<dbReference type="Proteomes" id="UP000002709">
    <property type="component" value="Chromosome"/>
</dbReference>
<organism evidence="10 11">
    <name type="scientific">Chlorobium luteolum (strain DSM 273 / BCRC 81028 / 2530)</name>
    <name type="common">Pelodictyon luteolum</name>
    <dbReference type="NCBI Taxonomy" id="319225"/>
    <lineage>
        <taxon>Bacteria</taxon>
        <taxon>Pseudomonadati</taxon>
        <taxon>Chlorobiota</taxon>
        <taxon>Chlorobiia</taxon>
        <taxon>Chlorobiales</taxon>
        <taxon>Chlorobiaceae</taxon>
        <taxon>Chlorobium/Pelodictyon group</taxon>
        <taxon>Pelodictyon</taxon>
    </lineage>
</organism>
<dbReference type="eggNOG" id="COG0745">
    <property type="taxonomic scope" value="Bacteria"/>
</dbReference>
<dbReference type="CDD" id="cd00383">
    <property type="entry name" value="trans_reg_C"/>
    <property type="match status" value="1"/>
</dbReference>
<name>Q3B444_CHLL3</name>
<dbReference type="EMBL" id="CP000096">
    <property type="protein sequence ID" value="ABB23887.1"/>
    <property type="molecule type" value="Genomic_DNA"/>
</dbReference>
<evidence type="ECO:0000256" key="5">
    <source>
        <dbReference type="ARBA" id="ARBA00023163"/>
    </source>
</evidence>
<keyword evidence="2" id="KW-0902">Two-component regulatory system</keyword>
<dbReference type="Pfam" id="PF00072">
    <property type="entry name" value="Response_reg"/>
    <property type="match status" value="1"/>
</dbReference>
<dbReference type="KEGG" id="plt:Plut_1025"/>
<keyword evidence="4 7" id="KW-0238">DNA-binding</keyword>
<evidence type="ECO:0000259" key="9">
    <source>
        <dbReference type="PROSITE" id="PS51755"/>
    </source>
</evidence>
<dbReference type="PANTHER" id="PTHR48111">
    <property type="entry name" value="REGULATOR OF RPOS"/>
    <property type="match status" value="1"/>
</dbReference>
<keyword evidence="1 6" id="KW-0597">Phosphoprotein</keyword>
<dbReference type="GO" id="GO:0032993">
    <property type="term" value="C:protein-DNA complex"/>
    <property type="evidence" value="ECO:0007669"/>
    <property type="project" value="TreeGrafter"/>
</dbReference>
<evidence type="ECO:0000256" key="7">
    <source>
        <dbReference type="PROSITE-ProRule" id="PRU01091"/>
    </source>
</evidence>
<dbReference type="Gene3D" id="3.40.50.2300">
    <property type="match status" value="1"/>
</dbReference>
<accession>Q3B444</accession>
<keyword evidence="3" id="KW-0805">Transcription regulation</keyword>
<keyword evidence="5" id="KW-0804">Transcription</keyword>
<dbReference type="RefSeq" id="WP_011357761.1">
    <property type="nucleotide sequence ID" value="NC_007512.1"/>
</dbReference>
<dbReference type="Gene3D" id="1.10.10.10">
    <property type="entry name" value="Winged helix-like DNA-binding domain superfamily/Winged helix DNA-binding domain"/>
    <property type="match status" value="1"/>
</dbReference>
<evidence type="ECO:0000256" key="3">
    <source>
        <dbReference type="ARBA" id="ARBA00023015"/>
    </source>
</evidence>
<dbReference type="PANTHER" id="PTHR48111:SF1">
    <property type="entry name" value="TWO-COMPONENT RESPONSE REGULATOR ORR33"/>
    <property type="match status" value="1"/>
</dbReference>
<dbReference type="InterPro" id="IPR016032">
    <property type="entry name" value="Sig_transdc_resp-reg_C-effctor"/>
</dbReference>
<feature type="DNA-binding region" description="OmpR/PhoB-type" evidence="7">
    <location>
        <begin position="134"/>
        <end position="234"/>
    </location>
</feature>
<sequence length="239" mass="26544">MIKFSSKSRRVIIVEDDHDLRESIIKYLKLKGFDVVGVGTALNFYAEVAASAYAVAILDLALPDQDGLVIAKFIRANSRMRILMLTARMTLDDRLAGYESGADIYLVKPVDFRELAASLESLFGRIGEDVHEASVEHACGPERWLLSKERWLLLCPDGNSVKLTAKEYLFLSCLAEFPGLVISRADLLSSLGYPHTESSNRSLESLVYRMRKKVSPTLDTPIKAVSGEGYTFCSPIAFD</sequence>
<dbReference type="InterPro" id="IPR001867">
    <property type="entry name" value="OmpR/PhoB-type_DNA-bd"/>
</dbReference>
<dbReference type="SUPFAM" id="SSF46894">
    <property type="entry name" value="C-terminal effector domain of the bipartite response regulators"/>
    <property type="match status" value="1"/>
</dbReference>
<feature type="domain" description="Response regulatory" evidence="8">
    <location>
        <begin position="10"/>
        <end position="123"/>
    </location>
</feature>
<evidence type="ECO:0000256" key="4">
    <source>
        <dbReference type="ARBA" id="ARBA00023125"/>
    </source>
</evidence>
<proteinExistence type="predicted"/>
<dbReference type="GO" id="GO:0005829">
    <property type="term" value="C:cytosol"/>
    <property type="evidence" value="ECO:0007669"/>
    <property type="project" value="TreeGrafter"/>
</dbReference>
<dbReference type="InterPro" id="IPR036388">
    <property type="entry name" value="WH-like_DNA-bd_sf"/>
</dbReference>
<dbReference type="InterPro" id="IPR039420">
    <property type="entry name" value="WalR-like"/>
</dbReference>